<evidence type="ECO:0000256" key="1">
    <source>
        <dbReference type="SAM" id="Phobius"/>
    </source>
</evidence>
<reference evidence="2 4" key="1">
    <citation type="submission" date="2016-03" db="EMBL/GenBank/DDBJ databases">
        <title>Complete genome of Aminobacter aminovorans KCTC 2477.</title>
        <authorList>
            <person name="Kim K.M."/>
        </authorList>
    </citation>
    <scope>NUCLEOTIDE SEQUENCE [LARGE SCALE GENOMIC DNA]</scope>
    <source>
        <strain evidence="2 4">KCTC 2477</strain>
    </source>
</reference>
<dbReference type="InterPro" id="IPR018692">
    <property type="entry name" value="DUF2189"/>
</dbReference>
<dbReference type="Proteomes" id="UP000577697">
    <property type="component" value="Unassembled WGS sequence"/>
</dbReference>
<feature type="transmembrane region" description="Helical" evidence="1">
    <location>
        <begin position="71"/>
        <end position="94"/>
    </location>
</feature>
<sequence>MASFHVYAGATNTIEHPAIRRITVADVFDALRRGLDDFWDKPSHYVFLCLIYPIVGVFLITWTSGGNALQLIFPLMSGFALLGPFFGIGLYEISRRREQGLDTSWRHAFDVRHSPAIPAMVAIGIMLLALFVAWLFVAQALYSWLYGADAPLSMAAFFSDLFTTQRGWTLILLGNLIGFLFALVVLCTTVVAFPLLLDADVGAYAAIETSARAVRDNPVPMLLWGLIVAVALLIGSLPFLAGLAVVIPVLGHATWHLYRKVVDVPADKKTPLPPSPEQGEDRHFPYWLRGS</sequence>
<name>A0AAC9FCZ4_AMIAI</name>
<dbReference type="Proteomes" id="UP000075755">
    <property type="component" value="Chromosome"/>
</dbReference>
<accession>A0AAC9FCZ4</accession>
<feature type="transmembrane region" description="Helical" evidence="1">
    <location>
        <begin position="170"/>
        <end position="196"/>
    </location>
</feature>
<feature type="transmembrane region" description="Helical" evidence="1">
    <location>
        <begin position="115"/>
        <end position="137"/>
    </location>
</feature>
<dbReference type="EMBL" id="CP015005">
    <property type="protein sequence ID" value="AMS39435.1"/>
    <property type="molecule type" value="Genomic_DNA"/>
</dbReference>
<dbReference type="RefSeq" id="WP_067955308.1">
    <property type="nucleotide sequence ID" value="NZ_CP015005.1"/>
</dbReference>
<gene>
    <name evidence="2" type="ORF">AA2016_0496</name>
    <name evidence="3" type="ORF">FHS67_003912</name>
</gene>
<dbReference type="Pfam" id="PF09955">
    <property type="entry name" value="DUF2189"/>
    <property type="match status" value="1"/>
</dbReference>
<keyword evidence="1" id="KW-0472">Membrane</keyword>
<evidence type="ECO:0000313" key="2">
    <source>
        <dbReference type="EMBL" id="AMS39435.1"/>
    </source>
</evidence>
<feature type="transmembrane region" description="Helical" evidence="1">
    <location>
        <begin position="45"/>
        <end position="65"/>
    </location>
</feature>
<evidence type="ECO:0000313" key="4">
    <source>
        <dbReference type="Proteomes" id="UP000075755"/>
    </source>
</evidence>
<keyword evidence="1" id="KW-1133">Transmembrane helix</keyword>
<feature type="transmembrane region" description="Helical" evidence="1">
    <location>
        <begin position="222"/>
        <end position="250"/>
    </location>
</feature>
<evidence type="ECO:0000313" key="5">
    <source>
        <dbReference type="Proteomes" id="UP000577697"/>
    </source>
</evidence>
<protein>
    <submittedName>
        <fullName evidence="2">Cytochrome C oxidase subunit I</fullName>
    </submittedName>
    <submittedName>
        <fullName evidence="3">Membrane protein</fullName>
    </submittedName>
</protein>
<dbReference type="KEGG" id="aak:AA2016_0496"/>
<dbReference type="AlphaFoldDB" id="A0AAC9FCZ4"/>
<dbReference type="EMBL" id="JACICB010000014">
    <property type="protein sequence ID" value="MBB3707581.1"/>
    <property type="molecule type" value="Genomic_DNA"/>
</dbReference>
<evidence type="ECO:0000313" key="3">
    <source>
        <dbReference type="EMBL" id="MBB3707581.1"/>
    </source>
</evidence>
<keyword evidence="5" id="KW-1185">Reference proteome</keyword>
<organism evidence="2 4">
    <name type="scientific">Aminobacter aminovorans</name>
    <name type="common">Chelatobacter heintzii</name>
    <dbReference type="NCBI Taxonomy" id="83263"/>
    <lineage>
        <taxon>Bacteria</taxon>
        <taxon>Pseudomonadati</taxon>
        <taxon>Pseudomonadota</taxon>
        <taxon>Alphaproteobacteria</taxon>
        <taxon>Hyphomicrobiales</taxon>
        <taxon>Phyllobacteriaceae</taxon>
        <taxon>Aminobacter</taxon>
    </lineage>
</organism>
<keyword evidence="1" id="KW-0812">Transmembrane</keyword>
<reference evidence="3 5" key="2">
    <citation type="submission" date="2020-08" db="EMBL/GenBank/DDBJ databases">
        <title>Genomic Encyclopedia of Type Strains, Phase IV (KMG-IV): sequencing the most valuable type-strain genomes for metagenomic binning, comparative biology and taxonomic classification.</title>
        <authorList>
            <person name="Goeker M."/>
        </authorList>
    </citation>
    <scope>NUCLEOTIDE SEQUENCE [LARGE SCALE GENOMIC DNA]</scope>
    <source>
        <strain evidence="3 5">DSM 10368</strain>
    </source>
</reference>
<proteinExistence type="predicted"/>